<keyword evidence="1" id="KW-0472">Membrane</keyword>
<name>F0JBR6_9BACT</name>
<dbReference type="OrthoDB" id="5492201at2"/>
<dbReference type="RefSeq" id="WP_014322995.1">
    <property type="nucleotide sequence ID" value="NC_016803.1"/>
</dbReference>
<keyword evidence="3" id="KW-1185">Reference proteome</keyword>
<evidence type="ECO:0000313" key="2">
    <source>
        <dbReference type="EMBL" id="EGB15569.1"/>
    </source>
</evidence>
<dbReference type="SUPFAM" id="SSF50494">
    <property type="entry name" value="Trypsin-like serine proteases"/>
    <property type="match status" value="1"/>
</dbReference>
<gene>
    <name evidence="2" type="ORF">DND132_2365</name>
</gene>
<dbReference type="InterPro" id="IPR009003">
    <property type="entry name" value="Peptidase_S1_PA"/>
</dbReference>
<feature type="transmembrane region" description="Helical" evidence="1">
    <location>
        <begin position="134"/>
        <end position="152"/>
    </location>
</feature>
<organism evidence="2 3">
    <name type="scientific">Pseudodesulfovibrio mercurii</name>
    <dbReference type="NCBI Taxonomy" id="641491"/>
    <lineage>
        <taxon>Bacteria</taxon>
        <taxon>Pseudomonadati</taxon>
        <taxon>Thermodesulfobacteriota</taxon>
        <taxon>Desulfovibrionia</taxon>
        <taxon>Desulfovibrionales</taxon>
        <taxon>Desulfovibrionaceae</taxon>
    </lineage>
</organism>
<dbReference type="HOGENOM" id="CLU_383910_0_0_7"/>
<proteinExistence type="predicted"/>
<dbReference type="AlphaFoldDB" id="F0JBR6"/>
<dbReference type="Proteomes" id="UP000007845">
    <property type="component" value="Chromosome"/>
</dbReference>
<reference evidence="2 3" key="1">
    <citation type="journal article" date="2011" name="J. Bacteriol.">
        <title>Genome sequence of the mercury-methylating strain Desulfovibrio desulfuricans ND132.</title>
        <authorList>
            <person name="Brown S.D."/>
            <person name="Gilmour C.C."/>
            <person name="Kucken A.M."/>
            <person name="Wall J.D."/>
            <person name="Elias D.A."/>
            <person name="Brandt C.C."/>
            <person name="Podar M."/>
            <person name="Chertkov O."/>
            <person name="Held B."/>
            <person name="Bruce D.C."/>
            <person name="Detter J.C."/>
            <person name="Tapia R."/>
            <person name="Han C.S."/>
            <person name="Goodwin L.A."/>
            <person name="Cheng J.F."/>
            <person name="Pitluck S."/>
            <person name="Woyke T."/>
            <person name="Mikhailova N."/>
            <person name="Ivanova N.N."/>
            <person name="Han J."/>
            <person name="Lucas S."/>
            <person name="Lapidus A.L."/>
            <person name="Land M.L."/>
            <person name="Hauser L.J."/>
            <person name="Palumbo A.V."/>
        </authorList>
    </citation>
    <scope>NUCLEOTIDE SEQUENCE [LARGE SCALE GENOMIC DNA]</scope>
    <source>
        <strain evidence="2 3">ND132</strain>
    </source>
</reference>
<dbReference type="Pfam" id="PF13365">
    <property type="entry name" value="Trypsin_2"/>
    <property type="match status" value="1"/>
</dbReference>
<dbReference type="EMBL" id="CP003220">
    <property type="protein sequence ID" value="EGB15569.1"/>
    <property type="molecule type" value="Genomic_DNA"/>
</dbReference>
<protein>
    <recommendedName>
        <fullName evidence="4">Trypsin-like peptidase domain-containing protein</fullName>
    </recommendedName>
</protein>
<keyword evidence="1" id="KW-0812">Transmembrane</keyword>
<evidence type="ECO:0000256" key="1">
    <source>
        <dbReference type="SAM" id="Phobius"/>
    </source>
</evidence>
<dbReference type="Gene3D" id="2.40.10.120">
    <property type="match status" value="1"/>
</dbReference>
<evidence type="ECO:0000313" key="3">
    <source>
        <dbReference type="Proteomes" id="UP000007845"/>
    </source>
</evidence>
<sequence length="720" mass="79449">MTGLKISILQGTTSDRKTEYYFDHRHQMVVVGCDAESCDISFPERYRDTGMGNEHIAFRRSLGRYQVDLNMDNHVLIDGETPFEDQEIAGTATVQLGEDVIIEVEVIDERRQPKNNTGRNLQAGEQVQRTNRHLRTLLVFLVLLGAAMLYIGEHQFWLESDIHVSDDNVQRVAARLDAISATLTQVKGQADGIPREVIEGISRSVYLILVRNSGGGEQPAGTAWVIEGNRLVTNAHVAGQLERLKPQEEMIARSPVAPYRSYVIKDAFIHPGYAAFGDLWSGYWPCQKVGDKLSLFKTTTPADVAILYPENPEDLGRPLPLATMEELSAIGPGMPVAFVGYPMEALLPGNNKKPAPVAQQDEIIRVTDFFQTRRDDFPNRLIHHGLPVTGGASGSPMFTAEGKVIGIISSMNVSPGTWARTPNAADVNFGQRIDFLFDLLGPDPDGRVAALKQQWKESLREYLPGYTTSNQEVLDAAKDIFGVDTVKSAWSISSDVLMKNSQGAGAGAEKIHLERPGLYLIRIQSEDTIQGMKIVLSGKKNISAYTPKIDFANYAHYAFVLAGEPGNIGLTYTTSPKGDGQPARSRIDIAYWDAALGNAADALITYVLKKQSPDMNVSVIKKIDKLALDEERNGVFYSGFDIDLEETGHYLFMSVPQQDGELDVAVMNMNNDLLVKDETKNGIGIAIMDNKKAQKVNFIAFSRNKGVVQGMTVYFFTPQQ</sequence>
<dbReference type="KEGG" id="ddn:DND132_2365"/>
<keyword evidence="1" id="KW-1133">Transmembrane helix</keyword>
<accession>F0JBR6</accession>
<evidence type="ECO:0008006" key="4">
    <source>
        <dbReference type="Google" id="ProtNLM"/>
    </source>
</evidence>